<reference evidence="1" key="1">
    <citation type="submission" date="2021-06" db="EMBL/GenBank/DDBJ databases">
        <authorList>
            <person name="Kallberg Y."/>
            <person name="Tangrot J."/>
            <person name="Rosling A."/>
        </authorList>
    </citation>
    <scope>NUCLEOTIDE SEQUENCE</scope>
    <source>
        <strain evidence="1">MA453B</strain>
    </source>
</reference>
<evidence type="ECO:0000313" key="1">
    <source>
        <dbReference type="EMBL" id="CAG8564837.1"/>
    </source>
</evidence>
<gene>
    <name evidence="1" type="ORF">DERYTH_LOCUS5915</name>
</gene>
<keyword evidence="2" id="KW-1185">Reference proteome</keyword>
<sequence>MKEKIRRKIAYLNLKTSDEALLKRLLSIYLDGTLIINSMLKL</sequence>
<dbReference type="EMBL" id="CAJVPY010002563">
    <property type="protein sequence ID" value="CAG8564837.1"/>
    <property type="molecule type" value="Genomic_DNA"/>
</dbReference>
<proteinExistence type="predicted"/>
<name>A0A9N9BE91_9GLOM</name>
<dbReference type="AlphaFoldDB" id="A0A9N9BE91"/>
<accession>A0A9N9BE91</accession>
<protein>
    <submittedName>
        <fullName evidence="1">16540_t:CDS:1</fullName>
    </submittedName>
</protein>
<evidence type="ECO:0000313" key="2">
    <source>
        <dbReference type="Proteomes" id="UP000789405"/>
    </source>
</evidence>
<dbReference type="Proteomes" id="UP000789405">
    <property type="component" value="Unassembled WGS sequence"/>
</dbReference>
<organism evidence="1 2">
    <name type="scientific">Dentiscutata erythropus</name>
    <dbReference type="NCBI Taxonomy" id="1348616"/>
    <lineage>
        <taxon>Eukaryota</taxon>
        <taxon>Fungi</taxon>
        <taxon>Fungi incertae sedis</taxon>
        <taxon>Mucoromycota</taxon>
        <taxon>Glomeromycotina</taxon>
        <taxon>Glomeromycetes</taxon>
        <taxon>Diversisporales</taxon>
        <taxon>Gigasporaceae</taxon>
        <taxon>Dentiscutata</taxon>
    </lineage>
</organism>
<comment type="caution">
    <text evidence="1">The sequence shown here is derived from an EMBL/GenBank/DDBJ whole genome shotgun (WGS) entry which is preliminary data.</text>
</comment>